<evidence type="ECO:0000256" key="1">
    <source>
        <dbReference type="SAM" id="MobiDB-lite"/>
    </source>
</evidence>
<dbReference type="PANTHER" id="PTHR35120:SF2">
    <property type="entry name" value="AMINOTRANSFERASE-LIKE PLANT MOBILE DOMAIN-CONTAINING PROTEIN"/>
    <property type="match status" value="1"/>
</dbReference>
<proteinExistence type="predicted"/>
<evidence type="ECO:0000313" key="2">
    <source>
        <dbReference type="EMBL" id="KAK6919733.1"/>
    </source>
</evidence>
<dbReference type="EMBL" id="JBAMMX010000021">
    <property type="protein sequence ID" value="KAK6919733.1"/>
    <property type="molecule type" value="Genomic_DNA"/>
</dbReference>
<evidence type="ECO:0000313" key="3">
    <source>
        <dbReference type="Proteomes" id="UP001370490"/>
    </source>
</evidence>
<feature type="compositionally biased region" description="Basic and acidic residues" evidence="1">
    <location>
        <begin position="397"/>
        <end position="411"/>
    </location>
</feature>
<feature type="region of interest" description="Disordered" evidence="1">
    <location>
        <begin position="810"/>
        <end position="836"/>
    </location>
</feature>
<gene>
    <name evidence="2" type="ORF">RJ641_015637</name>
</gene>
<accession>A0AAN8UMN4</accession>
<sequence length="836" mass="96412">MTPKTRSREEEEEEEEEADVDSQISQNPSPSPTNTTNIEDLDSVETDQKQEQLPNPNSPPKTLTLDIHDLQYEEDESKGMPLSPTFTSANVHSRKTKRKHAFNRKRAAATAKKLETLSQNLNPIPFFPSKSLDFDKHEKLLKSLGLWDFVHIEFDRVIRSDLLAQLVVNFALTARCSYVNEVRVQVNRADLARALKLPVKKDKAVAIDGESEALSSEESIGFVEDLVSNWILLHDDMWMLPNEVLNWTRSIKEGHPERVDWASLIWFMVEKELSQGTQLGNCYYASHLQYLMKSQREDLFRDVPRVDGKEDEDDEVLTMEERDIVGEEEAIKEEHDDVVKEEVIKKECDVVIKGEVPNEVLVKENEGEEDILNKQEKEQLNNELANEEEQLVTEGEQSVKKEEDGADVKMSDVIHEDQKQELEEHHIELSLALENTEKVQEKVEDVMDFDACKAEENGQWVLDGKANDHEVSREHCDNVEDEIKGLDFHEESKHVDVEEEEIDDDEGEEEEEEEEEGEAEMQMERFGLLQKCNSLGGLSSSNLMHEMEAEAAQMPYNSTVQLHDQSSMELLSSRAEHNSNSGGLSIFGNGSKRDIDHDLDISHHAIDGGSHKRLRTDGGWDHKSSEFDFCLENIQNWMEKAKMLYEAKERTCTESTINQQLFLSELQQRDNMIEHLRRAKYEEQQKKDLEIYRLERELYVMGNLLEGYRKALKETQRAFLEYRETYKQPVEPIYKDVGPGGVILSSKELEKQALKQEEENRLKLLILVEKCKAFEADCCKKMELYARQTDFLGERIQLLEKEVRDLKALSEKRKTSEMKESAENKEVAAPEALPHD</sequence>
<protein>
    <submittedName>
        <fullName evidence="2">Uncharacterized protein</fullName>
    </submittedName>
</protein>
<feature type="region of interest" description="Disordered" evidence="1">
    <location>
        <begin position="386"/>
        <end position="411"/>
    </location>
</feature>
<feature type="compositionally biased region" description="Acidic residues" evidence="1">
    <location>
        <begin position="497"/>
        <end position="521"/>
    </location>
</feature>
<dbReference type="AlphaFoldDB" id="A0AAN8UMN4"/>
<feature type="compositionally biased region" description="Polar residues" evidence="1">
    <location>
        <begin position="22"/>
        <end position="38"/>
    </location>
</feature>
<keyword evidence="3" id="KW-1185">Reference proteome</keyword>
<comment type="caution">
    <text evidence="2">The sequence shown here is derived from an EMBL/GenBank/DDBJ whole genome shotgun (WGS) entry which is preliminary data.</text>
</comment>
<dbReference type="Proteomes" id="UP001370490">
    <property type="component" value="Unassembled WGS sequence"/>
</dbReference>
<reference evidence="2 3" key="1">
    <citation type="submission" date="2023-12" db="EMBL/GenBank/DDBJ databases">
        <title>A high-quality genome assembly for Dillenia turbinata (Dilleniales).</title>
        <authorList>
            <person name="Chanderbali A."/>
        </authorList>
    </citation>
    <scope>NUCLEOTIDE SEQUENCE [LARGE SCALE GENOMIC DNA]</scope>
    <source>
        <strain evidence="2">LSX21</strain>
        <tissue evidence="2">Leaf</tissue>
    </source>
</reference>
<feature type="region of interest" description="Disordered" evidence="1">
    <location>
        <begin position="1"/>
        <end position="63"/>
    </location>
</feature>
<name>A0AAN8UMN4_9MAGN</name>
<feature type="region of interest" description="Disordered" evidence="1">
    <location>
        <begin position="491"/>
        <end position="521"/>
    </location>
</feature>
<feature type="compositionally biased region" description="Acidic residues" evidence="1">
    <location>
        <begin position="10"/>
        <end position="20"/>
    </location>
</feature>
<organism evidence="2 3">
    <name type="scientific">Dillenia turbinata</name>
    <dbReference type="NCBI Taxonomy" id="194707"/>
    <lineage>
        <taxon>Eukaryota</taxon>
        <taxon>Viridiplantae</taxon>
        <taxon>Streptophyta</taxon>
        <taxon>Embryophyta</taxon>
        <taxon>Tracheophyta</taxon>
        <taxon>Spermatophyta</taxon>
        <taxon>Magnoliopsida</taxon>
        <taxon>eudicotyledons</taxon>
        <taxon>Gunneridae</taxon>
        <taxon>Pentapetalae</taxon>
        <taxon>Dilleniales</taxon>
        <taxon>Dilleniaceae</taxon>
        <taxon>Dillenia</taxon>
    </lineage>
</organism>
<dbReference type="PANTHER" id="PTHR35120">
    <property type="entry name" value="HISTONE ACETYLTRANSFERASE KAT6B-LIKE"/>
    <property type="match status" value="1"/>
</dbReference>